<keyword evidence="2" id="KW-1185">Reference proteome</keyword>
<proteinExistence type="predicted"/>
<dbReference type="EMBL" id="CAADHO010000032">
    <property type="protein sequence ID" value="VFQ47529.1"/>
    <property type="molecule type" value="Genomic_DNA"/>
</dbReference>
<reference evidence="1 2" key="1">
    <citation type="submission" date="2019-03" db="EMBL/GenBank/DDBJ databases">
        <authorList>
            <person name="Nijsse B."/>
        </authorList>
    </citation>
    <scope>NUCLEOTIDE SEQUENCE [LARGE SCALE GENOMIC DNA]</scope>
    <source>
        <strain evidence="1">Desulfoluna butyratoxydans MSL71</strain>
    </source>
</reference>
<feature type="non-terminal residue" evidence="1">
    <location>
        <position position="58"/>
    </location>
</feature>
<dbReference type="Proteomes" id="UP000507962">
    <property type="component" value="Unassembled WGS sequence"/>
</dbReference>
<evidence type="ECO:0000313" key="1">
    <source>
        <dbReference type="EMBL" id="VFQ47529.1"/>
    </source>
</evidence>
<evidence type="ECO:0000313" key="2">
    <source>
        <dbReference type="Proteomes" id="UP000507962"/>
    </source>
</evidence>
<gene>
    <name evidence="1" type="ORF">MSL71_52330</name>
</gene>
<sequence>MNIDYSKIITKEMAEARCLENSAMQIRATRDDKLKVEYQPAAQQLTRWIDSSEDNPAA</sequence>
<name>A0A4U8YVQ3_9BACT</name>
<accession>A0A4U8YVQ3</accession>
<organism evidence="1 2">
    <name type="scientific">Desulfoluna butyratoxydans</name>
    <dbReference type="NCBI Taxonomy" id="231438"/>
    <lineage>
        <taxon>Bacteria</taxon>
        <taxon>Pseudomonadati</taxon>
        <taxon>Thermodesulfobacteriota</taxon>
        <taxon>Desulfobacteria</taxon>
        <taxon>Desulfobacterales</taxon>
        <taxon>Desulfolunaceae</taxon>
        <taxon>Desulfoluna</taxon>
    </lineage>
</organism>
<dbReference type="AlphaFoldDB" id="A0A4U8YVQ3"/>
<protein>
    <submittedName>
        <fullName evidence="1">Uncharacterized protein</fullName>
    </submittedName>
</protein>